<gene>
    <name evidence="1" type="ORF">CJF39_11395</name>
</gene>
<comment type="caution">
    <text evidence="1">The sequence shown here is derived from an EMBL/GenBank/DDBJ whole genome shotgun (WGS) entry which is preliminary data.</text>
</comment>
<dbReference type="Proteomes" id="UP000215788">
    <property type="component" value="Unassembled WGS sequence"/>
</dbReference>
<organism evidence="1 2">
    <name type="scientific">Pseudomonas lundensis</name>
    <dbReference type="NCBI Taxonomy" id="86185"/>
    <lineage>
        <taxon>Bacteria</taxon>
        <taxon>Pseudomonadati</taxon>
        <taxon>Pseudomonadota</taxon>
        <taxon>Gammaproteobacteria</taxon>
        <taxon>Pseudomonadales</taxon>
        <taxon>Pseudomonadaceae</taxon>
        <taxon>Pseudomonas</taxon>
    </lineage>
</organism>
<dbReference type="OrthoDB" id="7019008at2"/>
<dbReference type="RefSeq" id="WP_094993523.1">
    <property type="nucleotide sequence ID" value="NZ_NQKI01000015.1"/>
</dbReference>
<accession>A0A266NBC9</accession>
<dbReference type="EMBL" id="NQKI01000015">
    <property type="protein sequence ID" value="OZY59322.1"/>
    <property type="molecule type" value="Genomic_DNA"/>
</dbReference>
<sequence length="62" mass="6781">MSDVKKVNGYLIKEIQPGEWWILGNTEEQVAGAFVTEAAAIEVAAVLQDLPPSPVRKRNKSS</sequence>
<name>A0A266NBC9_9PSED</name>
<protein>
    <recommendedName>
        <fullName evidence="3">DUF2188 domain-containing protein</fullName>
    </recommendedName>
</protein>
<reference evidence="1 2" key="1">
    <citation type="submission" date="2017-08" db="EMBL/GenBank/DDBJ databases">
        <title>Genomic and metabolic characterisation of spoilage-associated Pseudomonas species.</title>
        <authorList>
            <person name="Stanborough T."/>
            <person name="Fegan N."/>
            <person name="Powell S.M."/>
            <person name="Singh T."/>
            <person name="Tamplin M.L."/>
            <person name="Chandry P.S."/>
        </authorList>
    </citation>
    <scope>NUCLEOTIDE SEQUENCE [LARGE SCALE GENOMIC DNA]</scope>
    <source>
        <strain evidence="1 2">L1802</strain>
    </source>
</reference>
<proteinExistence type="predicted"/>
<evidence type="ECO:0008006" key="3">
    <source>
        <dbReference type="Google" id="ProtNLM"/>
    </source>
</evidence>
<evidence type="ECO:0000313" key="1">
    <source>
        <dbReference type="EMBL" id="OZY59322.1"/>
    </source>
</evidence>
<evidence type="ECO:0000313" key="2">
    <source>
        <dbReference type="Proteomes" id="UP000215788"/>
    </source>
</evidence>
<dbReference type="AlphaFoldDB" id="A0A266NBC9"/>